<dbReference type="Pfam" id="PF04673">
    <property type="entry name" value="Cyclase_polyket"/>
    <property type="match status" value="1"/>
</dbReference>
<sequence length="116" mass="13476">MSEPVHRTLIVARLNDGAERTVADLFAASDATDLPQRIGVRSRTLFEFHGLYFHLIETDAEFRARVDEARRDPLFVNLSADLEPYVTPYDPQRWRSPVDAMARSFYHWDNPRRSQA</sequence>
<protein>
    <submittedName>
        <fullName evidence="1">Cyclase</fullName>
    </submittedName>
</protein>
<dbReference type="EMBL" id="FMCT01000002">
    <property type="protein sequence ID" value="SCE82374.1"/>
    <property type="molecule type" value="Genomic_DNA"/>
</dbReference>
<evidence type="ECO:0000313" key="2">
    <source>
        <dbReference type="Proteomes" id="UP000183585"/>
    </source>
</evidence>
<reference evidence="2" key="1">
    <citation type="submission" date="2016-06" db="EMBL/GenBank/DDBJ databases">
        <authorList>
            <person name="Varghese N."/>
            <person name="Submissions Spin"/>
        </authorList>
    </citation>
    <scope>NUCLEOTIDE SEQUENCE [LARGE SCALE GENOMIC DNA]</scope>
    <source>
        <strain evidence="2">DSM 43168</strain>
    </source>
</reference>
<gene>
    <name evidence="1" type="ORF">GA0070563_102227</name>
</gene>
<proteinExistence type="predicted"/>
<dbReference type="InterPro" id="IPR011008">
    <property type="entry name" value="Dimeric_a/b-barrel"/>
</dbReference>
<dbReference type="RefSeq" id="WP_376701376.1">
    <property type="nucleotide sequence ID" value="NZ_FMCT01000002.1"/>
</dbReference>
<dbReference type="Gene3D" id="3.30.70.1090">
    <property type="entry name" value="Dimeric alpha+beta barrel"/>
    <property type="match status" value="1"/>
</dbReference>
<accession>A0A1C4VED3</accession>
<keyword evidence="2" id="KW-1185">Reference proteome</keyword>
<dbReference type="InterPro" id="IPR006765">
    <property type="entry name" value="Polyketide_synth_cyclase"/>
</dbReference>
<dbReference type="AlphaFoldDB" id="A0A1C4VED3"/>
<organism evidence="1 2">
    <name type="scientific">Micromonospora carbonacea</name>
    <dbReference type="NCBI Taxonomy" id="47853"/>
    <lineage>
        <taxon>Bacteria</taxon>
        <taxon>Bacillati</taxon>
        <taxon>Actinomycetota</taxon>
        <taxon>Actinomycetes</taxon>
        <taxon>Micromonosporales</taxon>
        <taxon>Micromonosporaceae</taxon>
        <taxon>Micromonospora</taxon>
    </lineage>
</organism>
<dbReference type="Proteomes" id="UP000183585">
    <property type="component" value="Unassembled WGS sequence"/>
</dbReference>
<dbReference type="InterPro" id="IPR038474">
    <property type="entry name" value="Polyketide_synth_cyclase_sf"/>
</dbReference>
<name>A0A1C4VED3_9ACTN</name>
<evidence type="ECO:0000313" key="1">
    <source>
        <dbReference type="EMBL" id="SCE82374.1"/>
    </source>
</evidence>
<dbReference type="SUPFAM" id="SSF54909">
    <property type="entry name" value="Dimeric alpha+beta barrel"/>
    <property type="match status" value="1"/>
</dbReference>
<dbReference type="GeneID" id="301312175"/>
<dbReference type="GO" id="GO:0030639">
    <property type="term" value="P:polyketide biosynthetic process"/>
    <property type="evidence" value="ECO:0007669"/>
    <property type="project" value="InterPro"/>
</dbReference>